<dbReference type="STRING" id="883161.HMPREF9306_01085"/>
<dbReference type="SUPFAM" id="SSF51011">
    <property type="entry name" value="Glycosyl hydrolase domain"/>
    <property type="match status" value="1"/>
</dbReference>
<dbReference type="OrthoDB" id="3236218at2"/>
<evidence type="ECO:0000256" key="2">
    <source>
        <dbReference type="ARBA" id="ARBA00022801"/>
    </source>
</evidence>
<gene>
    <name evidence="6" type="ORF">HMPREF9306_01085</name>
</gene>
<evidence type="ECO:0000313" key="7">
    <source>
        <dbReference type="Proteomes" id="UP000014417"/>
    </source>
</evidence>
<evidence type="ECO:0000256" key="1">
    <source>
        <dbReference type="ARBA" id="ARBA00008061"/>
    </source>
</evidence>
<feature type="domain" description="Glycosyl hydrolase family 13 catalytic" evidence="5">
    <location>
        <begin position="158"/>
        <end position="568"/>
    </location>
</feature>
<dbReference type="NCBIfam" id="TIGR02100">
    <property type="entry name" value="glgX_debranch"/>
    <property type="match status" value="1"/>
</dbReference>
<dbReference type="InterPro" id="IPR044505">
    <property type="entry name" value="GlgX_Isoamylase_N_E_set"/>
</dbReference>
<dbReference type="Gene3D" id="3.20.20.80">
    <property type="entry name" value="Glycosidases"/>
    <property type="match status" value="1"/>
</dbReference>
<dbReference type="CDD" id="cd02856">
    <property type="entry name" value="E_set_GDE_Isoamylase_N"/>
    <property type="match status" value="1"/>
</dbReference>
<dbReference type="InterPro" id="IPR013780">
    <property type="entry name" value="Glyco_hydro_b"/>
</dbReference>
<keyword evidence="2" id="KW-0378">Hydrolase</keyword>
<dbReference type="Proteomes" id="UP000014417">
    <property type="component" value="Unassembled WGS sequence"/>
</dbReference>
<dbReference type="CDD" id="cd11326">
    <property type="entry name" value="AmyAc_Glg_debranch"/>
    <property type="match status" value="1"/>
</dbReference>
<proteinExistence type="inferred from homology"/>
<dbReference type="PATRIC" id="fig|883161.3.peg.1081"/>
<dbReference type="PANTHER" id="PTHR43002">
    <property type="entry name" value="GLYCOGEN DEBRANCHING ENZYME"/>
    <property type="match status" value="1"/>
</dbReference>
<keyword evidence="3" id="KW-0326">Glycosidase</keyword>
<dbReference type="GO" id="GO:0005980">
    <property type="term" value="P:glycogen catabolic process"/>
    <property type="evidence" value="ECO:0007669"/>
    <property type="project" value="InterPro"/>
</dbReference>
<evidence type="ECO:0000256" key="4">
    <source>
        <dbReference type="SAM" id="MobiDB-lite"/>
    </source>
</evidence>
<dbReference type="InterPro" id="IPR013783">
    <property type="entry name" value="Ig-like_fold"/>
</dbReference>
<dbReference type="InterPro" id="IPR014756">
    <property type="entry name" value="Ig_E-set"/>
</dbReference>
<accession>S2VZ42</accession>
<dbReference type="AlphaFoldDB" id="S2VZ42"/>
<evidence type="ECO:0000313" key="6">
    <source>
        <dbReference type="EMBL" id="EPD32778.1"/>
    </source>
</evidence>
<organism evidence="6 7">
    <name type="scientific">Propionimicrobium lymphophilum ACS-093-V-SCH5</name>
    <dbReference type="NCBI Taxonomy" id="883161"/>
    <lineage>
        <taxon>Bacteria</taxon>
        <taxon>Bacillati</taxon>
        <taxon>Actinomycetota</taxon>
        <taxon>Actinomycetes</taxon>
        <taxon>Propionibacteriales</taxon>
        <taxon>Propionibacteriaceae</taxon>
        <taxon>Propionimicrobium</taxon>
    </lineage>
</organism>
<dbReference type="Pfam" id="PF02922">
    <property type="entry name" value="CBM_48"/>
    <property type="match status" value="1"/>
</dbReference>
<keyword evidence="7" id="KW-1185">Reference proteome</keyword>
<dbReference type="SUPFAM" id="SSF81296">
    <property type="entry name" value="E set domains"/>
    <property type="match status" value="1"/>
</dbReference>
<dbReference type="SUPFAM" id="SSF51445">
    <property type="entry name" value="(Trans)glycosidases"/>
    <property type="match status" value="1"/>
</dbReference>
<dbReference type="EMBL" id="AGZR01000006">
    <property type="protein sequence ID" value="EPD32778.1"/>
    <property type="molecule type" value="Genomic_DNA"/>
</dbReference>
<dbReference type="InterPro" id="IPR006047">
    <property type="entry name" value="GH13_cat_dom"/>
</dbReference>
<comment type="caution">
    <text evidence="6">The sequence shown here is derived from an EMBL/GenBank/DDBJ whole genome shotgun (WGS) entry which is preliminary data.</text>
</comment>
<evidence type="ECO:0000259" key="5">
    <source>
        <dbReference type="SMART" id="SM00642"/>
    </source>
</evidence>
<sequence>MFPFSTAERNTSLGANLTDDGCSFGLWAPRAEKVELALVDEDGSQRIFEMQPSDGSWNIFIPGVKAKQRYGFRVHGQWAPDKGMRSNPHKLLLDPLAKAITAGIDYSGPIFDHAKESYYVPDVKDSAAYVPLSVVVEPTKPARPIKNRKALSDSVIYELHVKGFTKLHPAVPEHLRGSYAGLAYPAVTDYLKSIGVTAVELLPVHHFISEPFLIRRGLVNYWGYNPIGFFAPHSGYCSVGSLGEQVSEFKAMVSALHDADIEVIIDVVYNHTGEGGIDGPTLCYRGIDHQGYYRLTPDLRSDYDVTGCGNSINTSHDDVLELIISSMRYWVQEMGVDGFRFDLAPELIRDKHHNVDLAHPFKQIIDSDPILSDIKMIAEPWDVGPDGYQIGAWGSRWSEWNDQYRSQIRDYWRGYNNGVGQLATRLSGSSDIFNQNGRPSSASINFVTAHDGFTMRDLTTYNNKHNKRNGEKNHDGSNDNRSCNYGIEGETDIPEINELRARQVRNMLATLMLSRGVPMVTAGDEFGRTQMGNNNAYCQDSPIGWVNWESDPEWAHIRDLMAKLAQIRADSGLIRNQRFLGHDEIKDSEGRGLGRYELAWLTESGTEMNMDDWHDKSRKILGMYMSDADNAELIWYYNGTEPLEVTLPDDSWGKKFSIELHTGLDEEFAEKEFSSGKFFVMPARTVVYMKVSVDDKQQCA</sequence>
<dbReference type="GO" id="GO:0004135">
    <property type="term" value="F:amylo-alpha-1,6-glucosidase activity"/>
    <property type="evidence" value="ECO:0007669"/>
    <property type="project" value="InterPro"/>
</dbReference>
<dbReference type="SMART" id="SM00642">
    <property type="entry name" value="Aamy"/>
    <property type="match status" value="1"/>
</dbReference>
<dbReference type="InterPro" id="IPR004193">
    <property type="entry name" value="Glyco_hydro_13_N"/>
</dbReference>
<evidence type="ECO:0000256" key="3">
    <source>
        <dbReference type="ARBA" id="ARBA00023295"/>
    </source>
</evidence>
<name>S2VZ42_9ACTN</name>
<feature type="region of interest" description="Disordered" evidence="4">
    <location>
        <begin position="461"/>
        <end position="483"/>
    </location>
</feature>
<dbReference type="InterPro" id="IPR011837">
    <property type="entry name" value="Glycogen_debranch_GlgX"/>
</dbReference>
<dbReference type="HOGENOM" id="CLU_011725_1_1_11"/>
<reference evidence="6 7" key="1">
    <citation type="submission" date="2013-04" db="EMBL/GenBank/DDBJ databases">
        <title>The Genome Sequence of Propionimicrobium lymphophilum ACS-093-V-SCH5.</title>
        <authorList>
            <consortium name="The Broad Institute Genomics Platform"/>
            <person name="Earl A."/>
            <person name="Ward D."/>
            <person name="Feldgarden M."/>
            <person name="Gevers D."/>
            <person name="Saerens B."/>
            <person name="Vaneechoutte M."/>
            <person name="Walker B."/>
            <person name="Young S."/>
            <person name="Zeng Q."/>
            <person name="Gargeya S."/>
            <person name="Fitzgerald M."/>
            <person name="Haas B."/>
            <person name="Abouelleil A."/>
            <person name="Allen A.W."/>
            <person name="Alvarado L."/>
            <person name="Arachchi H.M."/>
            <person name="Berlin A.M."/>
            <person name="Chapman S.B."/>
            <person name="Gainer-Dewar J."/>
            <person name="Goldberg J."/>
            <person name="Griggs A."/>
            <person name="Gujja S."/>
            <person name="Hansen M."/>
            <person name="Howarth C."/>
            <person name="Imamovic A."/>
            <person name="Ireland A."/>
            <person name="Larimer J."/>
            <person name="McCowan C."/>
            <person name="Murphy C."/>
            <person name="Pearson M."/>
            <person name="Poon T.W."/>
            <person name="Priest M."/>
            <person name="Roberts A."/>
            <person name="Saif S."/>
            <person name="Shea T."/>
            <person name="Sisk P."/>
            <person name="Sykes S."/>
            <person name="Wortman J."/>
            <person name="Nusbaum C."/>
            <person name="Birren B."/>
        </authorList>
    </citation>
    <scope>NUCLEOTIDE SEQUENCE [LARGE SCALE GENOMIC DNA]</scope>
    <source>
        <strain evidence="6 7">ACS-093-V-SCH5</strain>
    </source>
</reference>
<dbReference type="Gene3D" id="2.60.40.1180">
    <property type="entry name" value="Golgi alpha-mannosidase II"/>
    <property type="match status" value="1"/>
</dbReference>
<comment type="similarity">
    <text evidence="1">Belongs to the glycosyl hydrolase 13 family.</text>
</comment>
<dbReference type="InterPro" id="IPR017853">
    <property type="entry name" value="GH"/>
</dbReference>
<feature type="compositionally biased region" description="Basic and acidic residues" evidence="4">
    <location>
        <begin position="468"/>
        <end position="478"/>
    </location>
</feature>
<dbReference type="RefSeq" id="WP_016455918.1">
    <property type="nucleotide sequence ID" value="NZ_KE150269.1"/>
</dbReference>
<protein>
    <submittedName>
        <fullName evidence="6">Glycogen debranching enzyme GlgX</fullName>
    </submittedName>
</protein>
<dbReference type="Gene3D" id="2.60.40.10">
    <property type="entry name" value="Immunoglobulins"/>
    <property type="match status" value="1"/>
</dbReference>